<protein>
    <submittedName>
        <fullName evidence="6">FG-GAP-like repeat-containing protein</fullName>
    </submittedName>
</protein>
<dbReference type="SUPFAM" id="SSF51110">
    <property type="entry name" value="alpha-D-mannose-specific plant lectins"/>
    <property type="match status" value="1"/>
</dbReference>
<proteinExistence type="predicted"/>
<name>A0ABV9XK69_9ACTN</name>
<dbReference type="Gene3D" id="2.90.10.10">
    <property type="entry name" value="Bulb-type lectin domain"/>
    <property type="match status" value="2"/>
</dbReference>
<organism evidence="6 7">
    <name type="scientific">Streptomyces coeruleoprunus</name>
    <dbReference type="NCBI Taxonomy" id="285563"/>
    <lineage>
        <taxon>Bacteria</taxon>
        <taxon>Bacillati</taxon>
        <taxon>Actinomycetota</taxon>
        <taxon>Actinomycetes</taxon>
        <taxon>Kitasatosporales</taxon>
        <taxon>Streptomycetaceae</taxon>
        <taxon>Streptomyces</taxon>
    </lineage>
</organism>
<evidence type="ECO:0000313" key="7">
    <source>
        <dbReference type="Proteomes" id="UP001595829"/>
    </source>
</evidence>
<dbReference type="SUPFAM" id="SSF69318">
    <property type="entry name" value="Integrin alpha N-terminal domain"/>
    <property type="match status" value="2"/>
</dbReference>
<evidence type="ECO:0000259" key="5">
    <source>
        <dbReference type="PROSITE" id="PS50927"/>
    </source>
</evidence>
<evidence type="ECO:0000313" key="6">
    <source>
        <dbReference type="EMBL" id="MFC5024854.1"/>
    </source>
</evidence>
<dbReference type="InterPro" id="IPR001480">
    <property type="entry name" value="Bulb-type_lectin_dom"/>
</dbReference>
<dbReference type="Gene3D" id="2.130.10.130">
    <property type="entry name" value="Integrin alpha, N-terminal"/>
    <property type="match status" value="2"/>
</dbReference>
<dbReference type="SMART" id="SM00108">
    <property type="entry name" value="B_lectin"/>
    <property type="match status" value="1"/>
</dbReference>
<evidence type="ECO:0000256" key="1">
    <source>
        <dbReference type="ARBA" id="ARBA00004613"/>
    </source>
</evidence>
<accession>A0ABV9XK69</accession>
<evidence type="ECO:0000256" key="3">
    <source>
        <dbReference type="ARBA" id="ARBA00022729"/>
    </source>
</evidence>
<dbReference type="InterPro" id="IPR013517">
    <property type="entry name" value="FG-GAP"/>
</dbReference>
<dbReference type="Gene3D" id="2.40.128.340">
    <property type="match status" value="3"/>
</dbReference>
<dbReference type="Proteomes" id="UP001595829">
    <property type="component" value="Unassembled WGS sequence"/>
</dbReference>
<reference evidence="7" key="1">
    <citation type="journal article" date="2019" name="Int. J. Syst. Evol. Microbiol.">
        <title>The Global Catalogue of Microorganisms (GCM) 10K type strain sequencing project: providing services to taxonomists for standard genome sequencing and annotation.</title>
        <authorList>
            <consortium name="The Broad Institute Genomics Platform"/>
            <consortium name="The Broad Institute Genome Sequencing Center for Infectious Disease"/>
            <person name="Wu L."/>
            <person name="Ma J."/>
        </authorList>
    </citation>
    <scope>NUCLEOTIDE SEQUENCE [LARGE SCALE GENOMIC DNA]</scope>
    <source>
        <strain evidence="7">CGMCC 4.1648</strain>
    </source>
</reference>
<dbReference type="EMBL" id="JBHSJD010000017">
    <property type="protein sequence ID" value="MFC5024854.1"/>
    <property type="molecule type" value="Genomic_DNA"/>
</dbReference>
<keyword evidence="2" id="KW-0964">Secreted</keyword>
<sequence length="1461" mass="156483">MRDAPSQANFTPAASTSTDPVATGAMSEEDKALQDAAATGRPVELVSARTESSDTWAMPDGSFSVKRHGTAVRLWRDGAWVAADPTLVFAADGSVVPKASAVSTKFSGGGTGPMLSGIKDGRTLTLNWPKALPTPTLAGNVATYAEVLPGVDLQLKAEVEGFSQLLVVKTAEAAKNPELNQLQFDMDTVGLNVSKDADTGTLVATDPAGQTVFTSPAPLMWDSSTISSASAATTARTLSATSTTESSPGDVFEPGPGAMDAQMQATVSGDILTITPDQSLLNGADTTYPVYIDPSWAWGEWQHWARVYKAYPNTSFWDAKEIVRVGYEAETGGSDRISRSFFQMDTRDVRGAQVKSATFRIRNTWSWSCQARPVELWEVTDISKKTTWNNQPSRVGLAPLSTVNESKGWSSQDCAAGNLEFDATAAVRKAAANNEPGITLGLYASNEGDTYGWKKFDPKTATLEISYNHPPETPTGLGTNPRTSCSVGGTIGNTSVSIHAKIDDPDGGNLTAHFQAFKAGTTTPAVDTTVPALKGRIATVVLPSASTPSGDYTWRVRAKDADGVYSAWSSTCKFRLDRARPSLPPVISSVTFPSGDKGWPNPTGAARSEGEFTFTPNGVNDVVSYHWWTDTDPEGGDATAEYPKAFVTPPSYGPHLLHAYSVDRAGNRSDTATYLYYATRAQLRDKPGDLNGDGYKDIWSTDTNGTLLTYAGRGNREFSSAANGGGSFPGQQVTFSGDWHQDGYNDLISLEYNANEQKNQLRVYRNNGRGLIDQENPLLLRVSCPVPELESDCMGEPGWTGDDHWYNAEQVATGGDINRDRQPEVLVKQGKHLWVYYGARSGWLDQKRPPILVGETDWDQFTLILPGDLNGDELQDLLLRHNASGDLYRAYGRPDPNGGLDTATWGRASDRVKIATGTMPQSLFPLVGSSGDLDGDGNGDGVKDGDGIPDLWARKSDNTLIGWPGRKTGVDFTGIGAYFPVDGINGGRHIPAGATLTAGQSLSSASATLTMQTDGNLVVRSNAGKVLWSTLTGGNTGATARVLSNGNLAVYSADGSKQLWSSGVLVDADEVAPNVKPGLPGIGYVVLQDRGNLVVHNGKGQAVWASGTVTRHDHNRDGRSDIGLWYDFSAGTDATYTLTTNSDGSFNAPMKSFAALAGAWEAKSMKFVTGDFNGDGHGDMAALYGYSDTSIKLWTALGQPDGGFGIPFSSWSVPKNTMHTSYMTPHAGDFNGDGRDDIAVWYAYPDGTSKLLTFTAGVKGGFNEPFDSWSAPSGTWLRSRSKFVTGDFNGDGRDDLSVFYGQGDDSVRTYVFLSDVSGGFANPTSWWYSDAIDWDLTSPLAGDVNGDRYDDAMIWYDYGDGSDKVSTMLLRSQTSSFGSAFVSLAANSGVIDIKRTQLVVGDYNGDGRDDLGAMHHQSDDSVLMRTWTARPDGMFDGALESWSAPATSWVYASTRIFKAHN</sequence>
<dbReference type="Pfam" id="PF24517">
    <property type="entry name" value="CBM96"/>
    <property type="match status" value="1"/>
</dbReference>
<gene>
    <name evidence="6" type="ORF">ACFPM3_22275</name>
</gene>
<comment type="caution">
    <text evidence="6">The sequence shown here is derived from an EMBL/GenBank/DDBJ whole genome shotgun (WGS) entry which is preliminary data.</text>
</comment>
<dbReference type="InterPro" id="IPR036426">
    <property type="entry name" value="Bulb-type_lectin_dom_sf"/>
</dbReference>
<dbReference type="RefSeq" id="WP_345691178.1">
    <property type="nucleotide sequence ID" value="NZ_BAABIT010000001.1"/>
</dbReference>
<comment type="subcellular location">
    <subcellularLocation>
        <location evidence="1">Secreted</location>
    </subcellularLocation>
</comment>
<evidence type="ECO:0000256" key="2">
    <source>
        <dbReference type="ARBA" id="ARBA00022525"/>
    </source>
</evidence>
<evidence type="ECO:0000256" key="4">
    <source>
        <dbReference type="SAM" id="MobiDB-lite"/>
    </source>
</evidence>
<keyword evidence="3" id="KW-0732">Signal</keyword>
<dbReference type="NCBIfam" id="NF033679">
    <property type="entry name" value="DNRLRE_dom"/>
    <property type="match status" value="1"/>
</dbReference>
<feature type="region of interest" description="Disordered" evidence="4">
    <location>
        <begin position="1"/>
        <end position="45"/>
    </location>
</feature>
<dbReference type="Gene3D" id="2.60.40.10">
    <property type="entry name" value="Immunoglobulins"/>
    <property type="match status" value="1"/>
</dbReference>
<feature type="compositionally biased region" description="Polar residues" evidence="4">
    <location>
        <begin position="1"/>
        <end position="20"/>
    </location>
</feature>
<dbReference type="InterPro" id="IPR055372">
    <property type="entry name" value="CBM96"/>
</dbReference>
<dbReference type="PROSITE" id="PS50927">
    <property type="entry name" value="BULB_LECTIN"/>
    <property type="match status" value="1"/>
</dbReference>
<feature type="domain" description="Bulb-type lectin" evidence="5">
    <location>
        <begin position="987"/>
        <end position="1108"/>
    </location>
</feature>
<dbReference type="InterPro" id="IPR013783">
    <property type="entry name" value="Ig-like_fold"/>
</dbReference>
<keyword evidence="7" id="KW-1185">Reference proteome</keyword>
<dbReference type="Pfam" id="PF13517">
    <property type="entry name" value="FG-GAP_3"/>
    <property type="match status" value="1"/>
</dbReference>
<dbReference type="InterPro" id="IPR028994">
    <property type="entry name" value="Integrin_alpha_N"/>
</dbReference>